<proteinExistence type="predicted"/>
<evidence type="ECO:0000313" key="2">
    <source>
        <dbReference type="RefSeq" id="XP_027356797.1"/>
    </source>
</evidence>
<dbReference type="CDD" id="cd00303">
    <property type="entry name" value="retropepsin_like"/>
    <property type="match status" value="1"/>
</dbReference>
<gene>
    <name evidence="2" type="primary">LOC113866108</name>
</gene>
<reference evidence="1" key="1">
    <citation type="journal article" date="2019" name="Toxins">
        <title>Detection of Abrin-Like and Prepropulchellin-Like Toxin Genes and Transcripts Using Whole Genome Sequencing and Full-Length Transcript Sequencing of Abrus precatorius.</title>
        <authorList>
            <person name="Hovde B.T."/>
            <person name="Daligault H.E."/>
            <person name="Hanschen E.R."/>
            <person name="Kunde Y.A."/>
            <person name="Johnson M.B."/>
            <person name="Starkenburg S.R."/>
            <person name="Johnson S.L."/>
        </authorList>
    </citation>
    <scope>NUCLEOTIDE SEQUENCE [LARGE SCALE GENOMIC DNA]</scope>
</reference>
<dbReference type="KEGG" id="aprc:113866108"/>
<dbReference type="Proteomes" id="UP000694853">
    <property type="component" value="Unplaced"/>
</dbReference>
<organism evidence="1 2">
    <name type="scientific">Abrus precatorius</name>
    <name type="common">Indian licorice</name>
    <name type="synonym">Glycine abrus</name>
    <dbReference type="NCBI Taxonomy" id="3816"/>
    <lineage>
        <taxon>Eukaryota</taxon>
        <taxon>Viridiplantae</taxon>
        <taxon>Streptophyta</taxon>
        <taxon>Embryophyta</taxon>
        <taxon>Tracheophyta</taxon>
        <taxon>Spermatophyta</taxon>
        <taxon>Magnoliopsida</taxon>
        <taxon>eudicotyledons</taxon>
        <taxon>Gunneridae</taxon>
        <taxon>Pentapetalae</taxon>
        <taxon>rosids</taxon>
        <taxon>fabids</taxon>
        <taxon>Fabales</taxon>
        <taxon>Fabaceae</taxon>
        <taxon>Papilionoideae</taxon>
        <taxon>50 kb inversion clade</taxon>
        <taxon>NPAAA clade</taxon>
        <taxon>indigoferoid/millettioid clade</taxon>
        <taxon>Abreae</taxon>
        <taxon>Abrus</taxon>
    </lineage>
</organism>
<evidence type="ECO:0000313" key="1">
    <source>
        <dbReference type="Proteomes" id="UP000694853"/>
    </source>
</evidence>
<sequence>MVVLKWQTTLERASEEDLCVQFQHRFRREILVAVNVFQLTDLLTLSWTNCDNCGKLRHTVNVCLIALKKSGSASISQRPESRGSTGLKPSIPGKVFAISRADASQSEELIRGKCVVKGILLDVLFDSGATQSFVSMDYVKCLDLHVIELLCNVVVTNPTSKPVISSWVCLGYSVIVYSRDFDIDLICLPSS</sequence>
<accession>A0A8B8LLG5</accession>
<dbReference type="GeneID" id="113866108"/>
<protein>
    <submittedName>
        <fullName evidence="2">Uncharacterized protein LOC113866108</fullName>
    </submittedName>
</protein>
<name>A0A8B8LLG5_ABRPR</name>
<reference evidence="2" key="2">
    <citation type="submission" date="2025-08" db="UniProtKB">
        <authorList>
            <consortium name="RefSeq"/>
        </authorList>
    </citation>
    <scope>IDENTIFICATION</scope>
    <source>
        <tissue evidence="2">Young leaves</tissue>
    </source>
</reference>
<dbReference type="RefSeq" id="XP_027356797.1">
    <property type="nucleotide sequence ID" value="XM_027500996.1"/>
</dbReference>
<dbReference type="AlphaFoldDB" id="A0A8B8LLG5"/>
<dbReference type="OrthoDB" id="1435896at2759"/>
<keyword evidence="1" id="KW-1185">Reference proteome</keyword>
<dbReference type="Pfam" id="PF08284">
    <property type="entry name" value="RVP_2"/>
    <property type="match status" value="1"/>
</dbReference>